<keyword evidence="3" id="KW-1185">Reference proteome</keyword>
<feature type="transmembrane region" description="Helical" evidence="1">
    <location>
        <begin position="6"/>
        <end position="28"/>
    </location>
</feature>
<dbReference type="Proteomes" id="UP000008840">
    <property type="component" value="Chromosome"/>
</dbReference>
<protein>
    <submittedName>
        <fullName evidence="2">Transmembrane protein</fullName>
    </submittedName>
</protein>
<dbReference type="HOGENOM" id="CLU_2275727_0_0_6"/>
<sequence>MSLESVFEALCMLAIATLLIAFVSRIFLVWELRRNSPELWDTLGRPAILERDHFLTKYPICGWKRVHNGASGVRKLFLLVFWFSFLVYLISLIPLIVIWIMR</sequence>
<reference evidence="2 3" key="1">
    <citation type="journal article" date="2008" name="Genome Biol.">
        <title>The complete genome, comparative and functional analysis of Stenotrophomonas maltophilia reveals an organism heavily shielded by drug resistance determinants.</title>
        <authorList>
            <person name="Crossman L.C."/>
            <person name="Gould V.C."/>
            <person name="Dow J.M."/>
            <person name="Vernikos G.S."/>
            <person name="Okazaki A."/>
            <person name="Sebaihia M."/>
            <person name="Saunders D."/>
            <person name="Arrowsmith C."/>
            <person name="Carver T."/>
            <person name="Peters N."/>
            <person name="Adlem E."/>
            <person name="Kerhornou A."/>
            <person name="Lord A."/>
            <person name="Murphy L."/>
            <person name="Seeger K."/>
            <person name="Squares R."/>
            <person name="Rutter S."/>
            <person name="Quail M.A."/>
            <person name="Rajandream M.A."/>
            <person name="Harris D."/>
            <person name="Churcher C."/>
            <person name="Bentley S.D."/>
            <person name="Parkhill J."/>
            <person name="Thomson N.R."/>
            <person name="Avison M.B."/>
        </authorList>
    </citation>
    <scope>NUCLEOTIDE SEQUENCE [LARGE SCALE GENOMIC DNA]</scope>
    <source>
        <strain evidence="2 3">K279a</strain>
    </source>
</reference>
<dbReference type="EnsemblBacteria" id="CAQ47797">
    <property type="protein sequence ID" value="CAQ47797"/>
    <property type="gene ID" value="Smlt4429"/>
</dbReference>
<gene>
    <name evidence="2" type="ordered locus">Smlt4429</name>
</gene>
<dbReference type="AlphaFoldDB" id="B2FLK2"/>
<accession>B2FLK2</accession>
<evidence type="ECO:0000256" key="1">
    <source>
        <dbReference type="SAM" id="Phobius"/>
    </source>
</evidence>
<dbReference type="KEGG" id="sml:Smlt4429"/>
<keyword evidence="1" id="KW-0472">Membrane</keyword>
<dbReference type="RefSeq" id="WP_012481520.1">
    <property type="nucleotide sequence ID" value="NC_010943.1"/>
</dbReference>
<organism evidence="2 3">
    <name type="scientific">Stenotrophomonas maltophilia (strain K279a)</name>
    <dbReference type="NCBI Taxonomy" id="522373"/>
    <lineage>
        <taxon>Bacteria</taxon>
        <taxon>Pseudomonadati</taxon>
        <taxon>Pseudomonadota</taxon>
        <taxon>Gammaproteobacteria</taxon>
        <taxon>Lysobacterales</taxon>
        <taxon>Lysobacteraceae</taxon>
        <taxon>Stenotrophomonas</taxon>
        <taxon>Stenotrophomonas maltophilia group</taxon>
    </lineage>
</organism>
<proteinExistence type="predicted"/>
<keyword evidence="1 2" id="KW-0812">Transmembrane</keyword>
<evidence type="ECO:0000313" key="3">
    <source>
        <dbReference type="Proteomes" id="UP000008840"/>
    </source>
</evidence>
<evidence type="ECO:0000313" key="2">
    <source>
        <dbReference type="EMBL" id="CAQ47797.1"/>
    </source>
</evidence>
<name>B2FLK2_STRMK</name>
<feature type="transmembrane region" description="Helical" evidence="1">
    <location>
        <begin position="76"/>
        <end position="101"/>
    </location>
</feature>
<keyword evidence="1" id="KW-1133">Transmembrane helix</keyword>
<dbReference type="EMBL" id="AM743169">
    <property type="protein sequence ID" value="CAQ47797.1"/>
    <property type="molecule type" value="Genomic_DNA"/>
</dbReference>